<sequence>MENSQPRAYGNATSDETVGSYNWCYLQGFDNSQNNAVGLWEVSIVSDGGPNNRYFFLHNSKGGGAGIQYACF</sequence>
<organism evidence="1 2">
    <name type="scientific">Trinickia terrae</name>
    <dbReference type="NCBI Taxonomy" id="2571161"/>
    <lineage>
        <taxon>Bacteria</taxon>
        <taxon>Pseudomonadati</taxon>
        <taxon>Pseudomonadota</taxon>
        <taxon>Betaproteobacteria</taxon>
        <taxon>Burkholderiales</taxon>
        <taxon>Burkholderiaceae</taxon>
        <taxon>Trinickia</taxon>
    </lineage>
</organism>
<dbReference type="Proteomes" id="UP000305539">
    <property type="component" value="Unassembled WGS sequence"/>
</dbReference>
<accession>A0A4U1I9Z4</accession>
<name>A0A4U1I9Z4_9BURK</name>
<evidence type="ECO:0000313" key="1">
    <source>
        <dbReference type="EMBL" id="TKC90344.1"/>
    </source>
</evidence>
<dbReference type="AlphaFoldDB" id="A0A4U1I9Z4"/>
<comment type="caution">
    <text evidence="1">The sequence shown here is derived from an EMBL/GenBank/DDBJ whole genome shotgun (WGS) entry which is preliminary data.</text>
</comment>
<proteinExistence type="predicted"/>
<reference evidence="1 2" key="1">
    <citation type="submission" date="2019-04" db="EMBL/GenBank/DDBJ databases">
        <title>Trinickia sp. 7GSK02, isolated from subtropical forest soil.</title>
        <authorList>
            <person name="Gao Z.-H."/>
            <person name="Qiu L.-H."/>
        </authorList>
    </citation>
    <scope>NUCLEOTIDE SEQUENCE [LARGE SCALE GENOMIC DNA]</scope>
    <source>
        <strain evidence="1 2">7GSK02</strain>
    </source>
</reference>
<protein>
    <submittedName>
        <fullName evidence="1">Uncharacterized protein</fullName>
    </submittedName>
</protein>
<keyword evidence="2" id="KW-1185">Reference proteome</keyword>
<gene>
    <name evidence="1" type="ORF">FAZ69_08300</name>
</gene>
<dbReference type="EMBL" id="SWJE01000004">
    <property type="protein sequence ID" value="TKC90344.1"/>
    <property type="molecule type" value="Genomic_DNA"/>
</dbReference>
<evidence type="ECO:0000313" key="2">
    <source>
        <dbReference type="Proteomes" id="UP000305539"/>
    </source>
</evidence>